<keyword evidence="4" id="KW-0479">Metal-binding</keyword>
<dbReference type="SUPFAM" id="SSF56784">
    <property type="entry name" value="HAD-like"/>
    <property type="match status" value="1"/>
</dbReference>
<dbReference type="EMBL" id="RDRB01000006">
    <property type="protein sequence ID" value="ROU00307.1"/>
    <property type="molecule type" value="Genomic_DNA"/>
</dbReference>
<comment type="pathway">
    <text evidence="1 4">Glycan biosynthesis; trehalose biosynthesis.</text>
</comment>
<dbReference type="RefSeq" id="WP_123642857.1">
    <property type="nucleotide sequence ID" value="NZ_ML119086.1"/>
</dbReference>
<dbReference type="NCBIfam" id="TIGR01484">
    <property type="entry name" value="HAD-SF-IIB"/>
    <property type="match status" value="1"/>
</dbReference>
<accession>A0A3N2QYM5</accession>
<dbReference type="Gene3D" id="3.40.50.1000">
    <property type="entry name" value="HAD superfamily/HAD-like"/>
    <property type="match status" value="1"/>
</dbReference>
<dbReference type="EC" id="3.1.3.12" evidence="4"/>
<comment type="cofactor">
    <cofactor evidence="4">
        <name>Mg(2+)</name>
        <dbReference type="ChEBI" id="CHEBI:18420"/>
    </cofactor>
</comment>
<organism evidence="5 6">
    <name type="scientific">Histidinibacterium lentulum</name>
    <dbReference type="NCBI Taxonomy" id="2480588"/>
    <lineage>
        <taxon>Bacteria</taxon>
        <taxon>Pseudomonadati</taxon>
        <taxon>Pseudomonadota</taxon>
        <taxon>Alphaproteobacteria</taxon>
        <taxon>Rhodobacterales</taxon>
        <taxon>Paracoccaceae</taxon>
        <taxon>Histidinibacterium</taxon>
    </lineage>
</organism>
<evidence type="ECO:0000313" key="5">
    <source>
        <dbReference type="EMBL" id="ROU00307.1"/>
    </source>
</evidence>
<comment type="caution">
    <text evidence="5">The sequence shown here is derived from an EMBL/GenBank/DDBJ whole genome shotgun (WGS) entry which is preliminary data.</text>
</comment>
<reference evidence="5 6" key="1">
    <citation type="submission" date="2018-10" db="EMBL/GenBank/DDBJ databases">
        <title>Histidinibacterium lentulum gen. nov., sp. nov., a marine bacterium from the culture broth of Picochlorum sp. 122.</title>
        <authorList>
            <person name="Wang G."/>
        </authorList>
    </citation>
    <scope>NUCLEOTIDE SEQUENCE [LARGE SCALE GENOMIC DNA]</scope>
    <source>
        <strain evidence="5 6">B17</strain>
    </source>
</reference>
<protein>
    <recommendedName>
        <fullName evidence="4">Trehalose 6-phosphate phosphatase</fullName>
        <ecNumber evidence="4">3.1.3.12</ecNumber>
    </recommendedName>
</protein>
<comment type="similarity">
    <text evidence="2 4">Belongs to the trehalose phosphatase family.</text>
</comment>
<gene>
    <name evidence="5" type="primary">otsB</name>
    <name evidence="5" type="ORF">EAT49_13750</name>
</gene>
<dbReference type="Pfam" id="PF02358">
    <property type="entry name" value="Trehalose_PPase"/>
    <property type="match status" value="1"/>
</dbReference>
<dbReference type="InterPro" id="IPR003337">
    <property type="entry name" value="Trehalose_PPase"/>
</dbReference>
<dbReference type="InterPro" id="IPR044651">
    <property type="entry name" value="OTSB-like"/>
</dbReference>
<evidence type="ECO:0000313" key="6">
    <source>
        <dbReference type="Proteomes" id="UP000268016"/>
    </source>
</evidence>
<name>A0A3N2QYM5_9RHOB</name>
<dbReference type="NCBIfam" id="TIGR00685">
    <property type="entry name" value="T6PP"/>
    <property type="match status" value="1"/>
</dbReference>
<dbReference type="Gene3D" id="3.30.70.1020">
    <property type="entry name" value="Trehalose-6-phosphate phosphatase related protein, domain 2"/>
    <property type="match status" value="1"/>
</dbReference>
<proteinExistence type="inferred from homology"/>
<dbReference type="GO" id="GO:0005992">
    <property type="term" value="P:trehalose biosynthetic process"/>
    <property type="evidence" value="ECO:0007669"/>
    <property type="project" value="UniProtKB-UniPathway"/>
</dbReference>
<evidence type="ECO:0000256" key="4">
    <source>
        <dbReference type="RuleBase" id="RU361117"/>
    </source>
</evidence>
<dbReference type="PANTHER" id="PTHR43768:SF3">
    <property type="entry name" value="TREHALOSE 6-PHOSPHATE PHOSPHATASE"/>
    <property type="match status" value="1"/>
</dbReference>
<keyword evidence="4" id="KW-0460">Magnesium</keyword>
<keyword evidence="6" id="KW-1185">Reference proteome</keyword>
<evidence type="ECO:0000256" key="1">
    <source>
        <dbReference type="ARBA" id="ARBA00005199"/>
    </source>
</evidence>
<evidence type="ECO:0000256" key="2">
    <source>
        <dbReference type="ARBA" id="ARBA00008770"/>
    </source>
</evidence>
<dbReference type="UniPathway" id="UPA00299"/>
<dbReference type="OrthoDB" id="9814913at2"/>
<dbReference type="GO" id="GO:0004805">
    <property type="term" value="F:trehalose-phosphatase activity"/>
    <property type="evidence" value="ECO:0007669"/>
    <property type="project" value="UniProtKB-EC"/>
</dbReference>
<dbReference type="Proteomes" id="UP000268016">
    <property type="component" value="Unassembled WGS sequence"/>
</dbReference>
<comment type="function">
    <text evidence="4">Removes the phosphate from trehalose 6-phosphate to produce free trehalose.</text>
</comment>
<dbReference type="InterPro" id="IPR023214">
    <property type="entry name" value="HAD_sf"/>
</dbReference>
<dbReference type="InterPro" id="IPR036412">
    <property type="entry name" value="HAD-like_sf"/>
</dbReference>
<dbReference type="GO" id="GO:0046872">
    <property type="term" value="F:metal ion binding"/>
    <property type="evidence" value="ECO:0007669"/>
    <property type="project" value="UniProtKB-KW"/>
</dbReference>
<dbReference type="PANTHER" id="PTHR43768">
    <property type="entry name" value="TREHALOSE 6-PHOSPHATE PHOSPHATASE"/>
    <property type="match status" value="1"/>
</dbReference>
<evidence type="ECO:0000256" key="3">
    <source>
        <dbReference type="ARBA" id="ARBA00022801"/>
    </source>
</evidence>
<dbReference type="InterPro" id="IPR006379">
    <property type="entry name" value="HAD-SF_hydro_IIB"/>
</dbReference>
<keyword evidence="3 4" id="KW-0378">Hydrolase</keyword>
<sequence>MYYEMIGFVSEPHGDGPCETTLPEVDLGRTALFLDFDGTLVDIAPRPDAIEVPDDLVDLLKALDAATDGRLVIVTGRPIDVACGFLGGFGGHVIGSHGAEDRVEGEVHRHPLAGSDVVARLGDMAEAFAATHEGLLAERKPTGVVLHFRQVPEREAEAYAFFHALEQSHEGFELHHSKMAYELRPEGISKDASIKRIMESARFADRRPVFFGDDVTDEPALAWVTSRSDGISVKVGPGDTQAGFRVPDPAAARAVLRTWTEGGS</sequence>
<comment type="catalytic activity">
    <reaction evidence="4">
        <text>alpha,alpha-trehalose 6-phosphate + H2O = alpha,alpha-trehalose + phosphate</text>
        <dbReference type="Rhea" id="RHEA:23420"/>
        <dbReference type="ChEBI" id="CHEBI:15377"/>
        <dbReference type="ChEBI" id="CHEBI:16551"/>
        <dbReference type="ChEBI" id="CHEBI:43474"/>
        <dbReference type="ChEBI" id="CHEBI:58429"/>
        <dbReference type="EC" id="3.1.3.12"/>
    </reaction>
</comment>
<dbReference type="AlphaFoldDB" id="A0A3N2QYM5"/>